<dbReference type="OrthoDB" id="5650935at2"/>
<dbReference type="RefSeq" id="WP_095140579.1">
    <property type="nucleotide sequence ID" value="NZ_CAAAII010000007.1"/>
</dbReference>
<comment type="caution">
    <text evidence="1">The sequence shown here is derived from an EMBL/GenBank/DDBJ whole genome shotgun (WGS) entry which is preliminary data.</text>
</comment>
<name>A0A0W0YX38_LEGSP</name>
<dbReference type="EMBL" id="LNYX01000032">
    <property type="protein sequence ID" value="KTD61436.1"/>
    <property type="molecule type" value="Genomic_DNA"/>
</dbReference>
<keyword evidence="2" id="KW-1185">Reference proteome</keyword>
<dbReference type="AlphaFoldDB" id="A0A0W0YX38"/>
<gene>
    <name evidence="1" type="ORF">Lspi_2678</name>
</gene>
<evidence type="ECO:0000313" key="1">
    <source>
        <dbReference type="EMBL" id="KTD61436.1"/>
    </source>
</evidence>
<evidence type="ECO:0000313" key="2">
    <source>
        <dbReference type="Proteomes" id="UP000054877"/>
    </source>
</evidence>
<dbReference type="Proteomes" id="UP000054877">
    <property type="component" value="Unassembled WGS sequence"/>
</dbReference>
<dbReference type="STRING" id="452.Lspi_2678"/>
<dbReference type="InterPro" id="IPR028978">
    <property type="entry name" value="Chorismate_lyase_/UTRA_dom_sf"/>
</dbReference>
<reference evidence="1 2" key="1">
    <citation type="submission" date="2015-11" db="EMBL/GenBank/DDBJ databases">
        <title>Genomic analysis of 38 Legionella species identifies large and diverse effector repertoires.</title>
        <authorList>
            <person name="Burstein D."/>
            <person name="Amaro F."/>
            <person name="Zusman T."/>
            <person name="Lifshitz Z."/>
            <person name="Cohen O."/>
            <person name="Gilbert J.A."/>
            <person name="Pupko T."/>
            <person name="Shuman H.A."/>
            <person name="Segal G."/>
        </authorList>
    </citation>
    <scope>NUCLEOTIDE SEQUENCE [LARGE SCALE GENOMIC DNA]</scope>
    <source>
        <strain evidence="1 2">Mt.St.Helens-9</strain>
    </source>
</reference>
<protein>
    <submittedName>
        <fullName evidence="1">Uncharacterized protein</fullName>
    </submittedName>
</protein>
<dbReference type="SUPFAM" id="SSF64288">
    <property type="entry name" value="Chorismate lyase-like"/>
    <property type="match status" value="1"/>
</dbReference>
<dbReference type="PATRIC" id="fig|452.5.peg.2964"/>
<proteinExistence type="predicted"/>
<accession>A0A0W0YX38</accession>
<sequence>MVNSWIPAYVKLFLLFALAYPWHATHAMPYLAANEQHNLVHQRVHDLAALLKQDDLIAAQVDLESLPSPYNALLTQPLMTTGLTSYYQRTPKIQTLFAKQNKVQKTFSRAIIMLIDKNRIRNNVEIARNKKESIVIELAFITMNFNELPKQIIDHILHDNIPFGQLLADHRIDTLTKDRAYFSLHCTKALSDLIHCKVNSTIYGRTNTLINKKNHRWLARVVEILPGIQCKNARCTALIMQQ</sequence>
<dbReference type="Gene3D" id="3.40.1410.10">
    <property type="entry name" value="Chorismate lyase-like"/>
    <property type="match status" value="1"/>
</dbReference>
<organism evidence="1 2">
    <name type="scientific">Legionella spiritensis</name>
    <dbReference type="NCBI Taxonomy" id="452"/>
    <lineage>
        <taxon>Bacteria</taxon>
        <taxon>Pseudomonadati</taxon>
        <taxon>Pseudomonadota</taxon>
        <taxon>Gammaproteobacteria</taxon>
        <taxon>Legionellales</taxon>
        <taxon>Legionellaceae</taxon>
        <taxon>Legionella</taxon>
    </lineage>
</organism>